<dbReference type="EMBL" id="JAXCGZ010017222">
    <property type="protein sequence ID" value="KAK7068485.1"/>
    <property type="molecule type" value="Genomic_DNA"/>
</dbReference>
<evidence type="ECO:0000256" key="7">
    <source>
        <dbReference type="ARBA" id="ARBA00023170"/>
    </source>
</evidence>
<dbReference type="InterPro" id="IPR019594">
    <property type="entry name" value="Glu/Gly-bd"/>
</dbReference>
<evidence type="ECO:0000256" key="9">
    <source>
        <dbReference type="ARBA" id="ARBA00023286"/>
    </source>
</evidence>
<reference evidence="12 13" key="1">
    <citation type="submission" date="2023-11" db="EMBL/GenBank/DDBJ databases">
        <title>Halocaridina rubra genome assembly.</title>
        <authorList>
            <person name="Smith C."/>
        </authorList>
    </citation>
    <scope>NUCLEOTIDE SEQUENCE [LARGE SCALE GENOMIC DNA]</scope>
    <source>
        <strain evidence="12">EP-1</strain>
        <tissue evidence="12">Whole</tissue>
    </source>
</reference>
<protein>
    <recommendedName>
        <fullName evidence="11">Ionotropic glutamate receptor L-glutamate and glycine-binding domain-containing protein</fullName>
    </recommendedName>
</protein>
<sequence length="539" mass="60555">MLHYCKWFWFATVLSTCFYYGSFSASAISASAEAKKEDFQNSGISTLSNNFLQATQPHRHSAFNNTTSAQLENPGTPFSYSLEMDENQRIENSTNSSSSNTSPHPQIQSLTSNVTIVQLKTSLKPTISSVTIDENKMYEKASTSTSPITSLQSTQLETQALKTNAMIIKLQKVRKPFNSSMEADEIQMLGNSLLAIARRELADCDLVIALGPGFHSMQILSQLVELPHRRQVLIIASGTDLNNIHWKSTECRAYFFLWVETELLKTFTEVQVDDWDYGGRYVFVGPTLEQLNVLVASQKGKKTEHIVGIIQSQNRRQQWQIYMNLLYWGPGVERINTWKKNRFTGERNLFPDKISDLRGATLKAVAFVFAPSIMYFRDENGVVLYPYGIDVAIVNTLSAAVNFTVKYQEPPNDEKWGEKTERGWTGMMGLMKRDEADIGIADLFVSVTRTPVLDYTMPFDNEVGGDCLIELSFIIILFSAMPSKIDELRLVDNGASITKMAGPDLPIPPLDLDIDSTFLLTGWTSSLLSHAGWQRFVSK</sequence>
<accession>A0AAN9A147</accession>
<keyword evidence="9" id="KW-1071">Ligand-gated ion channel</keyword>
<evidence type="ECO:0000313" key="13">
    <source>
        <dbReference type="Proteomes" id="UP001381693"/>
    </source>
</evidence>
<evidence type="ECO:0000256" key="5">
    <source>
        <dbReference type="ARBA" id="ARBA00023065"/>
    </source>
</evidence>
<evidence type="ECO:0000313" key="12">
    <source>
        <dbReference type="EMBL" id="KAK7068485.1"/>
    </source>
</evidence>
<keyword evidence="10" id="KW-0407">Ion channel</keyword>
<evidence type="ECO:0000256" key="3">
    <source>
        <dbReference type="ARBA" id="ARBA00022692"/>
    </source>
</evidence>
<evidence type="ECO:0000256" key="4">
    <source>
        <dbReference type="ARBA" id="ARBA00022989"/>
    </source>
</evidence>
<keyword evidence="4" id="KW-1133">Transmembrane helix</keyword>
<evidence type="ECO:0000256" key="8">
    <source>
        <dbReference type="ARBA" id="ARBA00023180"/>
    </source>
</evidence>
<comment type="caution">
    <text evidence="12">The sequence shown here is derived from an EMBL/GenBank/DDBJ whole genome shotgun (WGS) entry which is preliminary data.</text>
</comment>
<dbReference type="GO" id="GO:0015276">
    <property type="term" value="F:ligand-gated monoatomic ion channel activity"/>
    <property type="evidence" value="ECO:0007669"/>
    <property type="project" value="InterPro"/>
</dbReference>
<keyword evidence="13" id="KW-1185">Reference proteome</keyword>
<dbReference type="Pfam" id="PF10613">
    <property type="entry name" value="Lig_chan-Glu_bd"/>
    <property type="match status" value="1"/>
</dbReference>
<dbReference type="AlphaFoldDB" id="A0AAN9A147"/>
<dbReference type="Gene3D" id="3.40.190.10">
    <property type="entry name" value="Periplasmic binding protein-like II"/>
    <property type="match status" value="1"/>
</dbReference>
<feature type="domain" description="Ionotropic glutamate receptor L-glutamate and glycine-binding" evidence="11">
    <location>
        <begin position="387"/>
        <end position="462"/>
    </location>
</feature>
<keyword evidence="3" id="KW-0812">Transmembrane</keyword>
<dbReference type="Proteomes" id="UP001381693">
    <property type="component" value="Unassembled WGS sequence"/>
</dbReference>
<proteinExistence type="predicted"/>
<keyword evidence="6" id="KW-0472">Membrane</keyword>
<comment type="subcellular location">
    <subcellularLocation>
        <location evidence="1">Membrane</location>
        <topology evidence="1">Multi-pass membrane protein</topology>
    </subcellularLocation>
</comment>
<gene>
    <name evidence="12" type="ORF">SK128_010416</name>
</gene>
<keyword evidence="2" id="KW-0813">Transport</keyword>
<keyword evidence="5" id="KW-0406">Ion transport</keyword>
<evidence type="ECO:0000256" key="10">
    <source>
        <dbReference type="ARBA" id="ARBA00023303"/>
    </source>
</evidence>
<dbReference type="GO" id="GO:0016020">
    <property type="term" value="C:membrane"/>
    <property type="evidence" value="ECO:0007669"/>
    <property type="project" value="UniProtKB-SubCell"/>
</dbReference>
<evidence type="ECO:0000256" key="1">
    <source>
        <dbReference type="ARBA" id="ARBA00004141"/>
    </source>
</evidence>
<dbReference type="SUPFAM" id="SSF53850">
    <property type="entry name" value="Periplasmic binding protein-like II"/>
    <property type="match status" value="1"/>
</dbReference>
<keyword evidence="8" id="KW-0325">Glycoprotein</keyword>
<evidence type="ECO:0000256" key="6">
    <source>
        <dbReference type="ARBA" id="ARBA00023136"/>
    </source>
</evidence>
<evidence type="ECO:0000259" key="11">
    <source>
        <dbReference type="Pfam" id="PF10613"/>
    </source>
</evidence>
<keyword evidence="7" id="KW-0675">Receptor</keyword>
<name>A0AAN9A147_HALRR</name>
<organism evidence="12 13">
    <name type="scientific">Halocaridina rubra</name>
    <name type="common">Hawaiian red shrimp</name>
    <dbReference type="NCBI Taxonomy" id="373956"/>
    <lineage>
        <taxon>Eukaryota</taxon>
        <taxon>Metazoa</taxon>
        <taxon>Ecdysozoa</taxon>
        <taxon>Arthropoda</taxon>
        <taxon>Crustacea</taxon>
        <taxon>Multicrustacea</taxon>
        <taxon>Malacostraca</taxon>
        <taxon>Eumalacostraca</taxon>
        <taxon>Eucarida</taxon>
        <taxon>Decapoda</taxon>
        <taxon>Pleocyemata</taxon>
        <taxon>Caridea</taxon>
        <taxon>Atyoidea</taxon>
        <taxon>Atyidae</taxon>
        <taxon>Halocaridina</taxon>
    </lineage>
</organism>
<evidence type="ECO:0000256" key="2">
    <source>
        <dbReference type="ARBA" id="ARBA00022448"/>
    </source>
</evidence>